<dbReference type="EMBL" id="LR796555">
    <property type="protein sequence ID" value="CAB4151841.1"/>
    <property type="molecule type" value="Genomic_DNA"/>
</dbReference>
<evidence type="ECO:0000313" key="1">
    <source>
        <dbReference type="EMBL" id="CAB4151841.1"/>
    </source>
</evidence>
<accession>A0A6J5N136</accession>
<protein>
    <submittedName>
        <fullName evidence="1">Uncharacterized protein</fullName>
    </submittedName>
</protein>
<organism evidence="1">
    <name type="scientific">uncultured Caudovirales phage</name>
    <dbReference type="NCBI Taxonomy" id="2100421"/>
    <lineage>
        <taxon>Viruses</taxon>
        <taxon>Duplodnaviria</taxon>
        <taxon>Heunggongvirae</taxon>
        <taxon>Uroviricota</taxon>
        <taxon>Caudoviricetes</taxon>
        <taxon>Peduoviridae</taxon>
        <taxon>Maltschvirus</taxon>
        <taxon>Maltschvirus maltsch</taxon>
    </lineage>
</organism>
<sequence length="75" mass="8502">MDMVSDARKLESVVLTLIELLKEGELKQRDNQLILDTLEGVDYGQCGKCGEWESSLKTGRLCTLCYLEKYGDQDI</sequence>
<proteinExistence type="predicted"/>
<reference evidence="1" key="1">
    <citation type="submission" date="2020-04" db="EMBL/GenBank/DDBJ databases">
        <authorList>
            <person name="Chiriac C."/>
            <person name="Salcher M."/>
            <person name="Ghai R."/>
            <person name="Kavagutti S V."/>
        </authorList>
    </citation>
    <scope>NUCLEOTIDE SEQUENCE</scope>
</reference>
<name>A0A6J5N136_9CAUD</name>
<gene>
    <name evidence="1" type="ORF">UFOVP591_38</name>
</gene>